<feature type="region of interest" description="Disordered" evidence="1">
    <location>
        <begin position="36"/>
        <end position="56"/>
    </location>
</feature>
<sequence>MLSTDSSQRSDTPNSRRHLMALDNLETASSTLNFRSRRNQRIMSSSSLPFLPTGRL</sequence>
<name>A0A2P2JIQ2_RHIMU</name>
<organism evidence="2">
    <name type="scientific">Rhizophora mucronata</name>
    <name type="common">Asiatic mangrove</name>
    <dbReference type="NCBI Taxonomy" id="61149"/>
    <lineage>
        <taxon>Eukaryota</taxon>
        <taxon>Viridiplantae</taxon>
        <taxon>Streptophyta</taxon>
        <taxon>Embryophyta</taxon>
        <taxon>Tracheophyta</taxon>
        <taxon>Spermatophyta</taxon>
        <taxon>Magnoliopsida</taxon>
        <taxon>eudicotyledons</taxon>
        <taxon>Gunneridae</taxon>
        <taxon>Pentapetalae</taxon>
        <taxon>rosids</taxon>
        <taxon>fabids</taxon>
        <taxon>Malpighiales</taxon>
        <taxon>Rhizophoraceae</taxon>
        <taxon>Rhizophora</taxon>
    </lineage>
</organism>
<protein>
    <submittedName>
        <fullName evidence="2">Uncharacterized protein MANES_14G063300</fullName>
    </submittedName>
</protein>
<evidence type="ECO:0000256" key="1">
    <source>
        <dbReference type="SAM" id="MobiDB-lite"/>
    </source>
</evidence>
<evidence type="ECO:0000313" key="2">
    <source>
        <dbReference type="EMBL" id="MBW93356.1"/>
    </source>
</evidence>
<dbReference type="AlphaFoldDB" id="A0A2P2JIQ2"/>
<proteinExistence type="predicted"/>
<reference evidence="2" key="1">
    <citation type="submission" date="2018-02" db="EMBL/GenBank/DDBJ databases">
        <title>Rhizophora mucronata_Transcriptome.</title>
        <authorList>
            <person name="Meera S.P."/>
            <person name="Sreeshan A."/>
            <person name="Augustine A."/>
        </authorList>
    </citation>
    <scope>NUCLEOTIDE SEQUENCE</scope>
    <source>
        <tissue evidence="2">Leaf</tissue>
    </source>
</reference>
<feature type="compositionally biased region" description="Polar residues" evidence="1">
    <location>
        <begin position="1"/>
        <end position="13"/>
    </location>
</feature>
<feature type="region of interest" description="Disordered" evidence="1">
    <location>
        <begin position="1"/>
        <end position="24"/>
    </location>
</feature>
<dbReference type="EMBL" id="GGEC01012873">
    <property type="protein sequence ID" value="MBW93356.1"/>
    <property type="molecule type" value="Transcribed_RNA"/>
</dbReference>
<accession>A0A2P2JIQ2</accession>